<sequence length="199" mass="20925">MKKTFERALNLVWISLVALVALPAHAQLMLAHEGHHSGDCAIKSGAFPVAFSAYEKPKGNLPPMHAFCDHVPEGAGELHLTVDLTDPDSREIPIAVRLVMEGHGEGGHEILSLPAKAYPSGSITFEASFDDLGQYALLLDTEKNGKMTTAVRIPIHVGGGGGHGSHGSGFGVTEIALLLAVGGIAGFFLMRRRASAKAS</sequence>
<protein>
    <submittedName>
        <fullName evidence="3">Uncharacterized protein</fullName>
    </submittedName>
</protein>
<proteinExistence type="predicted"/>
<feature type="transmembrane region" description="Helical" evidence="1">
    <location>
        <begin position="170"/>
        <end position="190"/>
    </location>
</feature>
<feature type="chain" id="PRO_5011468473" evidence="2">
    <location>
        <begin position="27"/>
        <end position="199"/>
    </location>
</feature>
<keyword evidence="1" id="KW-1133">Transmembrane helix</keyword>
<accession>A0A1H7RSD0</accession>
<keyword evidence="4" id="KW-1185">Reference proteome</keyword>
<evidence type="ECO:0000313" key="4">
    <source>
        <dbReference type="Proteomes" id="UP000198620"/>
    </source>
</evidence>
<dbReference type="EMBL" id="FOBH01000019">
    <property type="protein sequence ID" value="SEL63210.1"/>
    <property type="molecule type" value="Genomic_DNA"/>
</dbReference>
<reference evidence="3 4" key="1">
    <citation type="submission" date="2016-10" db="EMBL/GenBank/DDBJ databases">
        <authorList>
            <person name="de Groot N.N."/>
        </authorList>
    </citation>
    <scope>NUCLEOTIDE SEQUENCE [LARGE SCALE GENOMIC DNA]</scope>
    <source>
        <strain evidence="3 4">Nv1</strain>
    </source>
</reference>
<keyword evidence="2" id="KW-0732">Signal</keyword>
<organism evidence="3 4">
    <name type="scientific">Nitrosovibrio tenuis</name>
    <dbReference type="NCBI Taxonomy" id="1233"/>
    <lineage>
        <taxon>Bacteria</taxon>
        <taxon>Pseudomonadati</taxon>
        <taxon>Pseudomonadota</taxon>
        <taxon>Betaproteobacteria</taxon>
        <taxon>Nitrosomonadales</taxon>
        <taxon>Nitrosomonadaceae</taxon>
        <taxon>Nitrosovibrio</taxon>
    </lineage>
</organism>
<evidence type="ECO:0000256" key="2">
    <source>
        <dbReference type="SAM" id="SignalP"/>
    </source>
</evidence>
<dbReference type="Proteomes" id="UP000198620">
    <property type="component" value="Unassembled WGS sequence"/>
</dbReference>
<evidence type="ECO:0000313" key="3">
    <source>
        <dbReference type="EMBL" id="SEL63210.1"/>
    </source>
</evidence>
<name>A0A1H7RSD0_9PROT</name>
<keyword evidence="1" id="KW-0472">Membrane</keyword>
<dbReference type="RefSeq" id="WP_090829624.1">
    <property type="nucleotide sequence ID" value="NZ_FOBH01000019.1"/>
</dbReference>
<dbReference type="AlphaFoldDB" id="A0A1H7RSD0"/>
<feature type="signal peptide" evidence="2">
    <location>
        <begin position="1"/>
        <end position="26"/>
    </location>
</feature>
<gene>
    <name evidence="3" type="ORF">SAMN05216387_11925</name>
</gene>
<evidence type="ECO:0000256" key="1">
    <source>
        <dbReference type="SAM" id="Phobius"/>
    </source>
</evidence>
<keyword evidence="1" id="KW-0812">Transmembrane</keyword>
<dbReference type="OrthoDB" id="8550263at2"/>